<dbReference type="PANTHER" id="PTHR47053">
    <property type="entry name" value="MUREIN DD-ENDOPEPTIDASE MEPH-RELATED"/>
    <property type="match status" value="1"/>
</dbReference>
<dbReference type="SUPFAM" id="SSF54001">
    <property type="entry name" value="Cysteine proteinases"/>
    <property type="match status" value="1"/>
</dbReference>
<dbReference type="PROSITE" id="PS51935">
    <property type="entry name" value="NLPC_P60"/>
    <property type="match status" value="1"/>
</dbReference>
<evidence type="ECO:0000256" key="2">
    <source>
        <dbReference type="ARBA" id="ARBA00022670"/>
    </source>
</evidence>
<evidence type="ECO:0000313" key="8">
    <source>
        <dbReference type="EMBL" id="CAA7601160.1"/>
    </source>
</evidence>
<dbReference type="InterPro" id="IPR000064">
    <property type="entry name" value="NLP_P60_dom"/>
</dbReference>
<reference evidence="8" key="2">
    <citation type="submission" date="2020-01" db="EMBL/GenBank/DDBJ databases">
        <authorList>
            <person name="Hornung B."/>
        </authorList>
    </citation>
    <scope>NUCLEOTIDE SEQUENCE</scope>
    <source>
        <strain evidence="8">PacBioINE</strain>
    </source>
</reference>
<dbReference type="GO" id="GO:0006508">
    <property type="term" value="P:proteolysis"/>
    <property type="evidence" value="ECO:0007669"/>
    <property type="project" value="UniProtKB-KW"/>
</dbReference>
<evidence type="ECO:0000313" key="10">
    <source>
        <dbReference type="Proteomes" id="UP001071230"/>
    </source>
</evidence>
<dbReference type="EMBL" id="LR746496">
    <property type="protein sequence ID" value="CAA7601160.1"/>
    <property type="molecule type" value="Genomic_DNA"/>
</dbReference>
<evidence type="ECO:0000256" key="1">
    <source>
        <dbReference type="ARBA" id="ARBA00007074"/>
    </source>
</evidence>
<dbReference type="KEGG" id="aacx:DEACI_1813"/>
<evidence type="ECO:0000256" key="5">
    <source>
        <dbReference type="SAM" id="MobiDB-lite"/>
    </source>
</evidence>
<accession>A0A8S0X4X6</accession>
<evidence type="ECO:0000256" key="3">
    <source>
        <dbReference type="ARBA" id="ARBA00022801"/>
    </source>
</evidence>
<protein>
    <submittedName>
        <fullName evidence="9">Cell wall-associated hydrolase, invasion-associated protein</fullName>
    </submittedName>
    <submittedName>
        <fullName evidence="8">NlpC/P60 family</fullName>
    </submittedName>
</protein>
<feature type="compositionally biased region" description="Low complexity" evidence="5">
    <location>
        <begin position="71"/>
        <end position="88"/>
    </location>
</feature>
<gene>
    <name evidence="8" type="ORF">DEACI_1813</name>
    <name evidence="9" type="ORF">DEACI_3038</name>
</gene>
<feature type="region of interest" description="Disordered" evidence="5">
    <location>
        <begin position="62"/>
        <end position="104"/>
    </location>
</feature>
<keyword evidence="3 9" id="KW-0378">Hydrolase</keyword>
<dbReference type="AlphaFoldDB" id="A0A8S0X4X6"/>
<dbReference type="Gene3D" id="3.90.1720.10">
    <property type="entry name" value="endopeptidase domain like (from Nostoc punctiforme)"/>
    <property type="match status" value="1"/>
</dbReference>
<evidence type="ECO:0000256" key="6">
    <source>
        <dbReference type="SAM" id="SignalP"/>
    </source>
</evidence>
<keyword evidence="6" id="KW-0732">Signal</keyword>
<feature type="domain" description="NlpC/P60" evidence="7">
    <location>
        <begin position="119"/>
        <end position="239"/>
    </location>
</feature>
<keyword evidence="2" id="KW-0645">Protease</keyword>
<sequence>MFVVAKAWLGGVALSGVLLAGSIPAAADFQPTVVSAQGTGAKVIQVSTGSYAEVIHRDLKWTPKNDPAEIEPPVAGPGPVAAAPAEPASGQKSTAQAKPVPVPARRPIQVAQATASRGGSKATGLVERALSLRGIPYVFGGTSRSGFDCSGFTQYVFATVGISLPRSSYAQFGVGSSVTRADLRPGDLVFFTTYAPGPSHVGIYIGGGDFVQASDSGVRITRMSDSYYAHKFVGARRVR</sequence>
<dbReference type="Pfam" id="PF00877">
    <property type="entry name" value="NLPC_P60"/>
    <property type="match status" value="1"/>
</dbReference>
<dbReference type="Proteomes" id="UP001071230">
    <property type="component" value="Unassembled WGS sequence"/>
</dbReference>
<keyword evidence="10" id="KW-1185">Reference proteome</keyword>
<feature type="chain" id="PRO_5035828038" evidence="6">
    <location>
        <begin position="28"/>
        <end position="239"/>
    </location>
</feature>
<dbReference type="RefSeq" id="WP_240984723.1">
    <property type="nucleotide sequence ID" value="NZ_CDGJ01000082.1"/>
</dbReference>
<proteinExistence type="inferred from homology"/>
<name>A0A8S0X4X6_9FIRM</name>
<dbReference type="EMBL" id="CDGJ01000082">
    <property type="protein sequence ID" value="CEJ08561.1"/>
    <property type="molecule type" value="Genomic_DNA"/>
</dbReference>
<dbReference type="GO" id="GO:0008234">
    <property type="term" value="F:cysteine-type peptidase activity"/>
    <property type="evidence" value="ECO:0007669"/>
    <property type="project" value="UniProtKB-KW"/>
</dbReference>
<keyword evidence="4" id="KW-0788">Thiol protease</keyword>
<comment type="similarity">
    <text evidence="1">Belongs to the peptidase C40 family.</text>
</comment>
<dbReference type="InterPro" id="IPR038765">
    <property type="entry name" value="Papain-like_cys_pep_sf"/>
</dbReference>
<organism evidence="8">
    <name type="scientific">Acididesulfobacillus acetoxydans</name>
    <dbReference type="NCBI Taxonomy" id="1561005"/>
    <lineage>
        <taxon>Bacteria</taxon>
        <taxon>Bacillati</taxon>
        <taxon>Bacillota</taxon>
        <taxon>Clostridia</taxon>
        <taxon>Eubacteriales</taxon>
        <taxon>Peptococcaceae</taxon>
        <taxon>Acididesulfobacillus</taxon>
    </lineage>
</organism>
<evidence type="ECO:0000313" key="9">
    <source>
        <dbReference type="EMBL" id="CEJ08561.1"/>
    </source>
</evidence>
<dbReference type="InterPro" id="IPR051202">
    <property type="entry name" value="Peptidase_C40"/>
</dbReference>
<dbReference type="PANTHER" id="PTHR47053:SF1">
    <property type="entry name" value="MUREIN DD-ENDOPEPTIDASE MEPH-RELATED"/>
    <property type="match status" value="1"/>
</dbReference>
<reference evidence="9" key="1">
    <citation type="submission" date="2014-11" db="EMBL/GenBank/DDBJ databases">
        <authorList>
            <person name="Hornung B.V."/>
        </authorList>
    </citation>
    <scope>NUCLEOTIDE SEQUENCE</scope>
    <source>
        <strain evidence="9">INE</strain>
    </source>
</reference>
<dbReference type="Proteomes" id="UP000836597">
    <property type="component" value="Chromosome"/>
</dbReference>
<evidence type="ECO:0000259" key="7">
    <source>
        <dbReference type="PROSITE" id="PS51935"/>
    </source>
</evidence>
<feature type="signal peptide" evidence="6">
    <location>
        <begin position="1"/>
        <end position="27"/>
    </location>
</feature>
<evidence type="ECO:0000256" key="4">
    <source>
        <dbReference type="ARBA" id="ARBA00022807"/>
    </source>
</evidence>